<dbReference type="InterPro" id="IPR036890">
    <property type="entry name" value="HATPase_C_sf"/>
</dbReference>
<evidence type="ECO:0000259" key="10">
    <source>
        <dbReference type="PROSITE" id="PS50109"/>
    </source>
</evidence>
<evidence type="ECO:0000256" key="8">
    <source>
        <dbReference type="ARBA" id="ARBA00023026"/>
    </source>
</evidence>
<dbReference type="InterPro" id="IPR004358">
    <property type="entry name" value="Sig_transdc_His_kin-like_C"/>
</dbReference>
<evidence type="ECO:0000256" key="9">
    <source>
        <dbReference type="SAM" id="MobiDB-lite"/>
    </source>
</evidence>
<evidence type="ECO:0000313" key="13">
    <source>
        <dbReference type="Proteomes" id="UP000445000"/>
    </source>
</evidence>
<keyword evidence="5" id="KW-0547">Nucleotide-binding</keyword>
<dbReference type="Pfam" id="PF07568">
    <property type="entry name" value="HisKA_2"/>
    <property type="match status" value="1"/>
</dbReference>
<dbReference type="InterPro" id="IPR000014">
    <property type="entry name" value="PAS"/>
</dbReference>
<feature type="region of interest" description="Disordered" evidence="9">
    <location>
        <begin position="1"/>
        <end position="25"/>
    </location>
</feature>
<feature type="domain" description="Histidine kinase" evidence="10">
    <location>
        <begin position="175"/>
        <end position="369"/>
    </location>
</feature>
<evidence type="ECO:0000256" key="4">
    <source>
        <dbReference type="ARBA" id="ARBA00022679"/>
    </source>
</evidence>
<gene>
    <name evidence="12" type="ORF">GCM10011487_46790</name>
</gene>
<dbReference type="InterPro" id="IPR003594">
    <property type="entry name" value="HATPase_dom"/>
</dbReference>
<dbReference type="Proteomes" id="UP000445000">
    <property type="component" value="Unassembled WGS sequence"/>
</dbReference>
<dbReference type="PROSITE" id="PS50109">
    <property type="entry name" value="HIS_KIN"/>
    <property type="match status" value="1"/>
</dbReference>
<dbReference type="InterPro" id="IPR011495">
    <property type="entry name" value="Sig_transdc_His_kin_sub2_dim/P"/>
</dbReference>
<dbReference type="InterPro" id="IPR005467">
    <property type="entry name" value="His_kinase_dom"/>
</dbReference>
<evidence type="ECO:0000256" key="7">
    <source>
        <dbReference type="ARBA" id="ARBA00022840"/>
    </source>
</evidence>
<protein>
    <recommendedName>
        <fullName evidence="2">histidine kinase</fullName>
        <ecNumber evidence="2">2.7.13.3</ecNumber>
    </recommendedName>
</protein>
<dbReference type="GO" id="GO:0004673">
    <property type="term" value="F:protein histidine kinase activity"/>
    <property type="evidence" value="ECO:0007669"/>
    <property type="project" value="UniProtKB-EC"/>
</dbReference>
<dbReference type="PANTHER" id="PTHR41523">
    <property type="entry name" value="TWO-COMPONENT SYSTEM SENSOR PROTEIN"/>
    <property type="match status" value="1"/>
</dbReference>
<dbReference type="AlphaFoldDB" id="A0A829YHJ5"/>
<accession>A0A829YHJ5</accession>
<evidence type="ECO:0000256" key="1">
    <source>
        <dbReference type="ARBA" id="ARBA00000085"/>
    </source>
</evidence>
<evidence type="ECO:0000256" key="5">
    <source>
        <dbReference type="ARBA" id="ARBA00022741"/>
    </source>
</evidence>
<dbReference type="Pfam" id="PF08448">
    <property type="entry name" value="PAS_4"/>
    <property type="match status" value="1"/>
</dbReference>
<dbReference type="GO" id="GO:0005524">
    <property type="term" value="F:ATP binding"/>
    <property type="evidence" value="ECO:0007669"/>
    <property type="project" value="UniProtKB-KW"/>
</dbReference>
<dbReference type="PROSITE" id="PS50113">
    <property type="entry name" value="PAC"/>
    <property type="match status" value="1"/>
</dbReference>
<evidence type="ECO:0000256" key="6">
    <source>
        <dbReference type="ARBA" id="ARBA00022777"/>
    </source>
</evidence>
<dbReference type="PRINTS" id="PR00344">
    <property type="entry name" value="BCTRLSENSOR"/>
</dbReference>
<dbReference type="CDD" id="cd00130">
    <property type="entry name" value="PAS"/>
    <property type="match status" value="1"/>
</dbReference>
<dbReference type="EMBL" id="BLJN01000005">
    <property type="protein sequence ID" value="GFE82679.1"/>
    <property type="molecule type" value="Genomic_DNA"/>
</dbReference>
<keyword evidence="3" id="KW-0597">Phosphoprotein</keyword>
<dbReference type="SUPFAM" id="SSF55874">
    <property type="entry name" value="ATPase domain of HSP90 chaperone/DNA topoisomerase II/histidine kinase"/>
    <property type="match status" value="1"/>
</dbReference>
<dbReference type="Gene3D" id="3.30.565.10">
    <property type="entry name" value="Histidine kinase-like ATPase, C-terminal domain"/>
    <property type="match status" value="1"/>
</dbReference>
<keyword evidence="6" id="KW-0418">Kinase</keyword>
<organism evidence="12 13">
    <name type="scientific">Steroidobacter agaridevorans</name>
    <dbReference type="NCBI Taxonomy" id="2695856"/>
    <lineage>
        <taxon>Bacteria</taxon>
        <taxon>Pseudomonadati</taxon>
        <taxon>Pseudomonadota</taxon>
        <taxon>Gammaproteobacteria</taxon>
        <taxon>Steroidobacterales</taxon>
        <taxon>Steroidobacteraceae</taxon>
        <taxon>Steroidobacter</taxon>
    </lineage>
</organism>
<name>A0A829YHJ5_9GAMM</name>
<keyword evidence="13" id="KW-1185">Reference proteome</keyword>
<proteinExistence type="predicted"/>
<keyword evidence="4" id="KW-0808">Transferase</keyword>
<dbReference type="EC" id="2.7.13.3" evidence="2"/>
<feature type="region of interest" description="Disordered" evidence="9">
    <location>
        <begin position="368"/>
        <end position="389"/>
    </location>
</feature>
<dbReference type="InterPro" id="IPR013656">
    <property type="entry name" value="PAS_4"/>
</dbReference>
<dbReference type="PANTHER" id="PTHR41523:SF8">
    <property type="entry name" value="ETHYLENE RESPONSE SENSOR PROTEIN"/>
    <property type="match status" value="1"/>
</dbReference>
<keyword evidence="7" id="KW-0067">ATP-binding</keyword>
<dbReference type="Gene3D" id="3.30.450.20">
    <property type="entry name" value="PAS domain"/>
    <property type="match status" value="1"/>
</dbReference>
<comment type="caution">
    <text evidence="12">The sequence shown here is derived from an EMBL/GenBank/DDBJ whole genome shotgun (WGS) entry which is preliminary data.</text>
</comment>
<feature type="compositionally biased region" description="Basic and acidic residues" evidence="9">
    <location>
        <begin position="368"/>
        <end position="379"/>
    </location>
</feature>
<dbReference type="SMART" id="SM00387">
    <property type="entry name" value="HATPase_c"/>
    <property type="match status" value="1"/>
</dbReference>
<dbReference type="SUPFAM" id="SSF55785">
    <property type="entry name" value="PYP-like sensor domain (PAS domain)"/>
    <property type="match status" value="1"/>
</dbReference>
<evidence type="ECO:0000259" key="11">
    <source>
        <dbReference type="PROSITE" id="PS50113"/>
    </source>
</evidence>
<keyword evidence="8" id="KW-0843">Virulence</keyword>
<comment type="catalytic activity">
    <reaction evidence="1">
        <text>ATP + protein L-histidine = ADP + protein N-phospho-L-histidine.</text>
        <dbReference type="EC" id="2.7.13.3"/>
    </reaction>
</comment>
<dbReference type="NCBIfam" id="TIGR00229">
    <property type="entry name" value="sensory_box"/>
    <property type="match status" value="1"/>
</dbReference>
<evidence type="ECO:0000256" key="3">
    <source>
        <dbReference type="ARBA" id="ARBA00022553"/>
    </source>
</evidence>
<evidence type="ECO:0000256" key="2">
    <source>
        <dbReference type="ARBA" id="ARBA00012438"/>
    </source>
</evidence>
<sequence>MQSPLARTPLSLISREPNRAPPADEEAGHLMADIPLSPDSSVIEHAFENSHDCIAVVDLQGMVVYMNLPGSYLMGLDGRPPQQRVSWSELWSPDNHDLAEFSIDEARSGHQCRFTACRPTASGLPRWWDIAANPIFDAHGVPSQMFCVCRDVTELKQAERSLQQEIACKELLLVEASHRVKNHLAGIAGALALQARYSGDETVRASLQQAQSRIQAVACIHRSLQQGRDIDRLELCPSLAEIAREAIAALGAEDHIAVTISCPQGLTMATDRAVALLLMTTELITNSLKHAYPNSNKGSVRISISGAQRQLLLQVDDDGRGLPNDFDPRSGTGLGMRIVQGLVAQLGGELQIEAQSLGAHFRVRLPRDAPKNASRDRPRNLSSNVTRMI</sequence>
<dbReference type="InterPro" id="IPR000700">
    <property type="entry name" value="PAS-assoc_C"/>
</dbReference>
<feature type="compositionally biased region" description="Polar residues" evidence="9">
    <location>
        <begin position="380"/>
        <end position="389"/>
    </location>
</feature>
<dbReference type="InterPro" id="IPR035965">
    <property type="entry name" value="PAS-like_dom_sf"/>
</dbReference>
<feature type="domain" description="PAC" evidence="11">
    <location>
        <begin position="110"/>
        <end position="164"/>
    </location>
</feature>
<dbReference type="Pfam" id="PF02518">
    <property type="entry name" value="HATPase_c"/>
    <property type="match status" value="1"/>
</dbReference>
<reference evidence="13" key="1">
    <citation type="submission" date="2020-01" db="EMBL/GenBank/DDBJ databases">
        <title>'Steroidobacter agaridevorans' sp. nov., agar-degrading bacteria isolated from rhizosphere soils.</title>
        <authorList>
            <person name="Ikenaga M."/>
            <person name="Kataoka M."/>
            <person name="Murouchi A."/>
            <person name="Katsuragi S."/>
            <person name="Sakai M."/>
        </authorList>
    </citation>
    <scope>NUCLEOTIDE SEQUENCE [LARGE SCALE GENOMIC DNA]</scope>
    <source>
        <strain evidence="13">YU21-B</strain>
    </source>
</reference>
<evidence type="ECO:0000313" key="12">
    <source>
        <dbReference type="EMBL" id="GFE82679.1"/>
    </source>
</evidence>